<dbReference type="EMBL" id="BNAP01000001">
    <property type="protein sequence ID" value="GHG81217.1"/>
    <property type="molecule type" value="Genomic_DNA"/>
</dbReference>
<evidence type="ECO:0000256" key="8">
    <source>
        <dbReference type="ARBA" id="ARBA00037927"/>
    </source>
</evidence>
<evidence type="ECO:0000313" key="16">
    <source>
        <dbReference type="Proteomes" id="UP000611500"/>
    </source>
</evidence>
<proteinExistence type="inferred from homology"/>
<dbReference type="PANTHER" id="PTHR42807">
    <property type="entry name" value="GLUTARYL-COA DEHYDROGENASE, MITOCHONDRIAL"/>
    <property type="match status" value="1"/>
</dbReference>
<dbReference type="EC" id="1.3.8.6" evidence="9"/>
<dbReference type="GO" id="GO:0004361">
    <property type="term" value="F:glutaryl-CoA dehydrogenase activity"/>
    <property type="evidence" value="ECO:0007669"/>
    <property type="project" value="UniProtKB-EC"/>
</dbReference>
<organism evidence="15 16">
    <name type="scientific">Pseudodonghicola xiamenensis</name>
    <dbReference type="NCBI Taxonomy" id="337702"/>
    <lineage>
        <taxon>Bacteria</taxon>
        <taxon>Pseudomonadati</taxon>
        <taxon>Pseudomonadota</taxon>
        <taxon>Alphaproteobacteria</taxon>
        <taxon>Rhodobacterales</taxon>
        <taxon>Paracoccaceae</taxon>
        <taxon>Pseudodonghicola</taxon>
    </lineage>
</organism>
<dbReference type="InterPro" id="IPR037069">
    <property type="entry name" value="AcylCoA_DH/ox_N_sf"/>
</dbReference>
<evidence type="ECO:0000313" key="15">
    <source>
        <dbReference type="EMBL" id="GHG81217.1"/>
    </source>
</evidence>
<reference evidence="15" key="2">
    <citation type="submission" date="2020-09" db="EMBL/GenBank/DDBJ databases">
        <authorList>
            <person name="Sun Q."/>
            <person name="Zhou Y."/>
        </authorList>
    </citation>
    <scope>NUCLEOTIDE SEQUENCE</scope>
    <source>
        <strain evidence="15">CGMCC 1.7081</strain>
    </source>
</reference>
<dbReference type="Pfam" id="PF02770">
    <property type="entry name" value="Acyl-CoA_dh_M"/>
    <property type="match status" value="1"/>
</dbReference>
<keyword evidence="4 11" id="KW-0274">FAD</keyword>
<evidence type="ECO:0000256" key="10">
    <source>
        <dbReference type="ARBA" id="ARBA00049493"/>
    </source>
</evidence>
<keyword evidence="6 11" id="KW-0560">Oxidoreductase</keyword>
<dbReference type="RefSeq" id="WP_028092249.1">
    <property type="nucleotide sequence ID" value="NZ_BNAP01000001.1"/>
</dbReference>
<dbReference type="InterPro" id="IPR009100">
    <property type="entry name" value="AcylCoA_DH/oxidase_NM_dom_sf"/>
</dbReference>
<dbReference type="FunFam" id="1.10.540.10:FF:000003">
    <property type="entry name" value="glutaryl-CoA dehydrogenase, mitochondrial"/>
    <property type="match status" value="1"/>
</dbReference>
<dbReference type="SUPFAM" id="SSF56645">
    <property type="entry name" value="Acyl-CoA dehydrogenase NM domain-like"/>
    <property type="match status" value="1"/>
</dbReference>
<accession>A0A8J3H540</accession>
<evidence type="ECO:0000256" key="1">
    <source>
        <dbReference type="ARBA" id="ARBA00001974"/>
    </source>
</evidence>
<comment type="similarity">
    <text evidence="2 11">Belongs to the acyl-CoA dehydrogenase family.</text>
</comment>
<gene>
    <name evidence="15" type="ORF">GCM10010961_05100</name>
</gene>
<dbReference type="FunFam" id="1.20.140.10:FF:000006">
    <property type="entry name" value="Glutaryl-CoA dehydrogenase, mitochondrial"/>
    <property type="match status" value="1"/>
</dbReference>
<dbReference type="CDD" id="cd01151">
    <property type="entry name" value="GCD"/>
    <property type="match status" value="1"/>
</dbReference>
<dbReference type="InterPro" id="IPR036250">
    <property type="entry name" value="AcylCo_DH-like_C"/>
</dbReference>
<evidence type="ECO:0000256" key="7">
    <source>
        <dbReference type="ARBA" id="ARBA00037899"/>
    </source>
</evidence>
<sequence length="405" mass="44669">MTTPTLKAKDAPDLSSFDWADPFRLVDQLTEEERMISDSARTYAQEKLQPRVLTAFENEETDPEIFREMGEMGLLGVTVPEQYGGIGAGYVSYGLVAREVERVDSGYRSMMSVQSSLVMYPIYAYGSEEQRMKYLPKLASGEYIGCFGLTEPDAGSDPAGMKTRAEKIDGGYRLTGTKMWISNAPIADVFVVWAKSDAHDGKIRGFVLEKGMKGLSAPKIQNKASLRASITGEIVMEGVEVGEDALLPHVQGLKGPFGCLNRARYGIAWGVMGSAEACWHAARQYGLDRKQFNKPLAQTQLYQKKLAEMQTEISLGMQAALRVGRLMDEAKAAPEMISIIKRNNCGKALDIARMARDMHGGNGISLEFQVIRHMINLETVNTYEGTHDVHALILGRAQTGLQAFF</sequence>
<dbReference type="AlphaFoldDB" id="A0A8J3H540"/>
<dbReference type="InterPro" id="IPR013786">
    <property type="entry name" value="AcylCoA_DH/ox_N"/>
</dbReference>
<feature type="domain" description="Acyl-CoA oxidase/dehydrogenase middle" evidence="13">
    <location>
        <begin position="146"/>
        <end position="239"/>
    </location>
</feature>
<keyword evidence="3 11" id="KW-0285">Flavoprotein</keyword>
<evidence type="ECO:0000259" key="12">
    <source>
        <dbReference type="Pfam" id="PF00441"/>
    </source>
</evidence>
<evidence type="ECO:0000256" key="2">
    <source>
        <dbReference type="ARBA" id="ARBA00009347"/>
    </source>
</evidence>
<dbReference type="GO" id="GO:0033539">
    <property type="term" value="P:fatty acid beta-oxidation using acyl-CoA dehydrogenase"/>
    <property type="evidence" value="ECO:0007669"/>
    <property type="project" value="TreeGrafter"/>
</dbReference>
<evidence type="ECO:0000256" key="9">
    <source>
        <dbReference type="ARBA" id="ARBA00039033"/>
    </source>
</evidence>
<comment type="pathway">
    <text evidence="8">Amino-acid metabolism; tryptophan metabolism.</text>
</comment>
<comment type="cofactor">
    <cofactor evidence="1 11">
        <name>FAD</name>
        <dbReference type="ChEBI" id="CHEBI:57692"/>
    </cofactor>
</comment>
<dbReference type="GO" id="GO:0050660">
    <property type="term" value="F:flavin adenine dinucleotide binding"/>
    <property type="evidence" value="ECO:0007669"/>
    <property type="project" value="InterPro"/>
</dbReference>
<feature type="domain" description="Acyl-CoA dehydrogenase/oxidase N-terminal" evidence="14">
    <location>
        <begin position="30"/>
        <end position="142"/>
    </location>
</feature>
<dbReference type="Gene3D" id="2.40.110.10">
    <property type="entry name" value="Butyryl-CoA Dehydrogenase, subunit A, domain 2"/>
    <property type="match status" value="1"/>
</dbReference>
<evidence type="ECO:0000256" key="11">
    <source>
        <dbReference type="RuleBase" id="RU362125"/>
    </source>
</evidence>
<comment type="pathway">
    <text evidence="7">Amino-acid metabolism; lysine degradation.</text>
</comment>
<dbReference type="FunFam" id="2.40.110.10:FF:000008">
    <property type="entry name" value="Glutaryl-CoA dehydrogenase, mitochondrial"/>
    <property type="match status" value="1"/>
</dbReference>
<dbReference type="InterPro" id="IPR009075">
    <property type="entry name" value="AcylCo_DH/oxidase_C"/>
</dbReference>
<dbReference type="PROSITE" id="PS00073">
    <property type="entry name" value="ACYL_COA_DH_2"/>
    <property type="match status" value="1"/>
</dbReference>
<evidence type="ECO:0000256" key="4">
    <source>
        <dbReference type="ARBA" id="ARBA00022827"/>
    </source>
</evidence>
<dbReference type="GO" id="GO:0000062">
    <property type="term" value="F:fatty-acyl-CoA binding"/>
    <property type="evidence" value="ECO:0007669"/>
    <property type="project" value="TreeGrafter"/>
</dbReference>
<name>A0A8J3H540_9RHOB</name>
<comment type="catalytic activity">
    <reaction evidence="10">
        <text>glutaryl-CoA + oxidized [electron-transfer flavoprotein] + 2 H(+) = (2E)-butenoyl-CoA + reduced [electron-transfer flavoprotein] + CO2</text>
        <dbReference type="Rhea" id="RHEA:13389"/>
        <dbReference type="Rhea" id="RHEA-COMP:10685"/>
        <dbReference type="Rhea" id="RHEA-COMP:10686"/>
        <dbReference type="ChEBI" id="CHEBI:15378"/>
        <dbReference type="ChEBI" id="CHEBI:16526"/>
        <dbReference type="ChEBI" id="CHEBI:57332"/>
        <dbReference type="ChEBI" id="CHEBI:57378"/>
        <dbReference type="ChEBI" id="CHEBI:57692"/>
        <dbReference type="ChEBI" id="CHEBI:58307"/>
        <dbReference type="EC" id="1.3.8.6"/>
    </reaction>
</comment>
<dbReference type="Proteomes" id="UP000611500">
    <property type="component" value="Unassembled WGS sequence"/>
</dbReference>
<dbReference type="InterPro" id="IPR046373">
    <property type="entry name" value="Acyl-CoA_Oxase/DH_mid-dom_sf"/>
</dbReference>
<dbReference type="InterPro" id="IPR052033">
    <property type="entry name" value="Glutaryl-CoA_DH_mitochondrial"/>
</dbReference>
<dbReference type="SUPFAM" id="SSF47203">
    <property type="entry name" value="Acyl-CoA dehydrogenase C-terminal domain-like"/>
    <property type="match status" value="1"/>
</dbReference>
<dbReference type="PANTHER" id="PTHR42807:SF1">
    <property type="entry name" value="GLUTARYL-COA DEHYDROGENASE, MITOCHONDRIAL"/>
    <property type="match status" value="1"/>
</dbReference>
<evidence type="ECO:0000256" key="5">
    <source>
        <dbReference type="ARBA" id="ARBA00022946"/>
    </source>
</evidence>
<dbReference type="Gene3D" id="1.20.140.10">
    <property type="entry name" value="Butyryl-CoA Dehydrogenase, subunit A, domain 3"/>
    <property type="match status" value="1"/>
</dbReference>
<dbReference type="Pfam" id="PF02771">
    <property type="entry name" value="Acyl-CoA_dh_N"/>
    <property type="match status" value="1"/>
</dbReference>
<evidence type="ECO:0000256" key="3">
    <source>
        <dbReference type="ARBA" id="ARBA00022630"/>
    </source>
</evidence>
<dbReference type="Pfam" id="PF00441">
    <property type="entry name" value="Acyl-CoA_dh_1"/>
    <property type="match status" value="1"/>
</dbReference>
<dbReference type="Gene3D" id="1.10.540.10">
    <property type="entry name" value="Acyl-CoA dehydrogenase/oxidase, N-terminal domain"/>
    <property type="match status" value="1"/>
</dbReference>
<evidence type="ECO:0000259" key="14">
    <source>
        <dbReference type="Pfam" id="PF02771"/>
    </source>
</evidence>
<protein>
    <recommendedName>
        <fullName evidence="9">glutaryl-CoA dehydrogenase (ETF)</fullName>
        <ecNumber evidence="9">1.3.8.6</ecNumber>
    </recommendedName>
</protein>
<reference evidence="15" key="1">
    <citation type="journal article" date="2014" name="Int. J. Syst. Evol. Microbiol.">
        <title>Complete genome sequence of Corynebacterium casei LMG S-19264T (=DSM 44701T), isolated from a smear-ripened cheese.</title>
        <authorList>
            <consortium name="US DOE Joint Genome Institute (JGI-PGF)"/>
            <person name="Walter F."/>
            <person name="Albersmeier A."/>
            <person name="Kalinowski J."/>
            <person name="Ruckert C."/>
        </authorList>
    </citation>
    <scope>NUCLEOTIDE SEQUENCE</scope>
    <source>
        <strain evidence="15">CGMCC 1.7081</strain>
    </source>
</reference>
<dbReference type="GO" id="GO:0046949">
    <property type="term" value="P:fatty-acyl-CoA biosynthetic process"/>
    <property type="evidence" value="ECO:0007669"/>
    <property type="project" value="TreeGrafter"/>
</dbReference>
<keyword evidence="16" id="KW-1185">Reference proteome</keyword>
<evidence type="ECO:0000259" key="13">
    <source>
        <dbReference type="Pfam" id="PF02770"/>
    </source>
</evidence>
<comment type="caution">
    <text evidence="15">The sequence shown here is derived from an EMBL/GenBank/DDBJ whole genome shotgun (WGS) entry which is preliminary data.</text>
</comment>
<dbReference type="PROSITE" id="PS00072">
    <property type="entry name" value="ACYL_COA_DH_1"/>
    <property type="match status" value="1"/>
</dbReference>
<dbReference type="InterPro" id="IPR006089">
    <property type="entry name" value="Acyl-CoA_DH_CS"/>
</dbReference>
<keyword evidence="5" id="KW-0809">Transit peptide</keyword>
<dbReference type="InterPro" id="IPR006091">
    <property type="entry name" value="Acyl-CoA_Oxase/DH_mid-dom"/>
</dbReference>
<feature type="domain" description="Acyl-CoA dehydrogenase/oxidase C-terminal" evidence="12">
    <location>
        <begin position="257"/>
        <end position="397"/>
    </location>
</feature>
<evidence type="ECO:0000256" key="6">
    <source>
        <dbReference type="ARBA" id="ARBA00023002"/>
    </source>
</evidence>